<dbReference type="AlphaFoldDB" id="A0A1I7UH23"/>
<keyword evidence="2" id="KW-1185">Reference proteome</keyword>
<evidence type="ECO:0000313" key="3">
    <source>
        <dbReference type="WBParaSite" id="Csp11.Scaffold629.g9252.t1"/>
    </source>
</evidence>
<feature type="compositionally biased region" description="Basic and acidic residues" evidence="1">
    <location>
        <begin position="464"/>
        <end position="473"/>
    </location>
</feature>
<organism evidence="2 3">
    <name type="scientific">Caenorhabditis tropicalis</name>
    <dbReference type="NCBI Taxonomy" id="1561998"/>
    <lineage>
        <taxon>Eukaryota</taxon>
        <taxon>Metazoa</taxon>
        <taxon>Ecdysozoa</taxon>
        <taxon>Nematoda</taxon>
        <taxon>Chromadorea</taxon>
        <taxon>Rhabditida</taxon>
        <taxon>Rhabditina</taxon>
        <taxon>Rhabditomorpha</taxon>
        <taxon>Rhabditoidea</taxon>
        <taxon>Rhabditidae</taxon>
        <taxon>Peloderinae</taxon>
        <taxon>Caenorhabditis</taxon>
    </lineage>
</organism>
<dbReference type="WBParaSite" id="Csp11.Scaffold629.g9252.t1">
    <property type="protein sequence ID" value="Csp11.Scaffold629.g9252.t1"/>
    <property type="gene ID" value="Csp11.Scaffold629.g9252"/>
</dbReference>
<feature type="compositionally biased region" description="Basic and acidic residues" evidence="1">
    <location>
        <begin position="415"/>
        <end position="435"/>
    </location>
</feature>
<dbReference type="Proteomes" id="UP000095282">
    <property type="component" value="Unplaced"/>
</dbReference>
<dbReference type="eggNOG" id="ENOG502SDVW">
    <property type="taxonomic scope" value="Eukaryota"/>
</dbReference>
<feature type="compositionally biased region" description="Acidic residues" evidence="1">
    <location>
        <begin position="436"/>
        <end position="463"/>
    </location>
</feature>
<evidence type="ECO:0000313" key="2">
    <source>
        <dbReference type="Proteomes" id="UP000095282"/>
    </source>
</evidence>
<dbReference type="STRING" id="1561998.A0A1I7UH23"/>
<sequence length="473" mass="56036">MEAISQRVYDRIRSIHEFMNESIDKMSKAVNESVPAEKADENSFLEVKKDLKNLHTLALVAFDFLSKEHDEQTTSILIDRMICSYMKASAKLCSEFQDDGIEMIGENGNEKFEDIFEKETEVVGKFVQETGELKMEEKCEKKLKEIDSRMSREVDEKESNEEKKEEESTKESIVKEDEVEKLRIEMSSLKTEMKEVADAKTRKEVQDLRMKLDQSERKIEELTKQKDERLIEQLKEEIRINNLEELRAKDALIEQLKEENRNLQKNLTVSLENSKTLGSLVEDGNRKIGEKEEMIRDLENRKNEELAGKDEKIKEWEEWSEQATERIEELEQSKKELIEAIDQCEKEIRKWERECSDEWTQRVLEITSQYHQIEDLRASFISLQKEYDKREEEMKLERAEWAEKESELIQRMEEMEEEMARLREKVPEENKMEKEGLEEESSEEIKEEGDFEAVNDGMESDDSSFDHLDDQDD</sequence>
<proteinExistence type="predicted"/>
<feature type="region of interest" description="Disordered" evidence="1">
    <location>
        <begin position="415"/>
        <end position="473"/>
    </location>
</feature>
<name>A0A1I7UH23_9PELO</name>
<evidence type="ECO:0000256" key="1">
    <source>
        <dbReference type="SAM" id="MobiDB-lite"/>
    </source>
</evidence>
<feature type="region of interest" description="Disordered" evidence="1">
    <location>
        <begin position="148"/>
        <end position="174"/>
    </location>
</feature>
<reference evidence="3" key="1">
    <citation type="submission" date="2016-11" db="UniProtKB">
        <authorList>
            <consortium name="WormBaseParasite"/>
        </authorList>
    </citation>
    <scope>IDENTIFICATION</scope>
</reference>
<accession>A0A1I7UH23</accession>
<protein>
    <submittedName>
        <fullName evidence="3">NAB domain-containing protein</fullName>
    </submittedName>
</protein>